<dbReference type="GO" id="GO:0034440">
    <property type="term" value="P:lipid oxidation"/>
    <property type="evidence" value="ECO:0007669"/>
    <property type="project" value="InterPro"/>
</dbReference>
<evidence type="ECO:0000259" key="4">
    <source>
        <dbReference type="PROSITE" id="PS51393"/>
    </source>
</evidence>
<keyword evidence="6" id="KW-1185">Reference proteome</keyword>
<reference evidence="5" key="1">
    <citation type="submission" date="2021-02" db="EMBL/GenBank/DDBJ databases">
        <authorList>
            <person name="Dougan E. K."/>
            <person name="Rhodes N."/>
            <person name="Thang M."/>
            <person name="Chan C."/>
        </authorList>
    </citation>
    <scope>NUCLEOTIDE SEQUENCE</scope>
</reference>
<sequence>MLPRERAAATAQHEVRQLLEEEQVFGKFTGCTPNEGIQCGCVPQAWLAISVALLQIVLYAPLALLSRSWYEAWVGARILLRMSWLGMEPWAANIALMFGLGNLFCGTLLQQCSVPSSKTQGSHQRIRNAFMSEVLGSDFIMGEGDYDQWMPAWFRWLGDQVLGRMAVFYYPNTLEPSKLIRCSRSQFDTICETTIERFGTQYGARVDLSAARHSEVGAIRFCTQGLGAYALARRGNSYVVDYSSIEAMPVRQGYMRMGGCMRLSSSLDRVEGLDLHGKTYLPTDDDWAGALHVFRCTCGAALIFYPHTISCHYLRGGFTATVVREMDPDHPWRRALTPFTVVTLHVNWGSKSMISCPGSMFDRMGPFSQWSVQELMRSACREFRVESFPSNMRRRGVDNLTREEYPYGYWGLKLYSILETFAKEYIGQYWTTDACVAADAPLQWFFDQYTRLLPAICEHAPPGCVSTREELVTFLASHIWEVTAMHEHTGHVGDLLRQYDMFHTHVVDQDLANLESLLPSLPSRLSLLFARALTSRPGAKLYQSDPRELSRFFLDSCDPAISARFMTALQELHEEVAASNAEQPDSFVFKSFDPYVLEISVTV</sequence>
<evidence type="ECO:0000256" key="2">
    <source>
        <dbReference type="ARBA" id="ARBA00022964"/>
    </source>
</evidence>
<dbReference type="InterPro" id="IPR013819">
    <property type="entry name" value="LipOase_C"/>
</dbReference>
<dbReference type="PROSITE" id="PS51393">
    <property type="entry name" value="LIPOXYGENASE_3"/>
    <property type="match status" value="1"/>
</dbReference>
<keyword evidence="2" id="KW-0223">Dioxygenase</keyword>
<evidence type="ECO:0000256" key="3">
    <source>
        <dbReference type="ARBA" id="ARBA00023002"/>
    </source>
</evidence>
<dbReference type="OrthoDB" id="407298at2759"/>
<dbReference type="InterPro" id="IPR000907">
    <property type="entry name" value="LipOase"/>
</dbReference>
<evidence type="ECO:0000313" key="5">
    <source>
        <dbReference type="EMBL" id="CAE7219566.1"/>
    </source>
</evidence>
<dbReference type="Pfam" id="PF00305">
    <property type="entry name" value="Lipoxygenase"/>
    <property type="match status" value="1"/>
</dbReference>
<organism evidence="5 6">
    <name type="scientific">Symbiodinium natans</name>
    <dbReference type="NCBI Taxonomy" id="878477"/>
    <lineage>
        <taxon>Eukaryota</taxon>
        <taxon>Sar</taxon>
        <taxon>Alveolata</taxon>
        <taxon>Dinophyceae</taxon>
        <taxon>Suessiales</taxon>
        <taxon>Symbiodiniaceae</taxon>
        <taxon>Symbiodinium</taxon>
    </lineage>
</organism>
<accession>A0A812K2R6</accession>
<keyword evidence="3" id="KW-0560">Oxidoreductase</keyword>
<dbReference type="SUPFAM" id="SSF48484">
    <property type="entry name" value="Lipoxigenase"/>
    <property type="match status" value="1"/>
</dbReference>
<dbReference type="Gene3D" id="1.20.245.10">
    <property type="entry name" value="Lipoxygenase-1, Domain 5"/>
    <property type="match status" value="1"/>
</dbReference>
<comment type="caution">
    <text evidence="5">The sequence shown here is derived from an EMBL/GenBank/DDBJ whole genome shotgun (WGS) entry which is preliminary data.</text>
</comment>
<protein>
    <submittedName>
        <fullName evidence="5">ALOXE3 protein</fullName>
    </submittedName>
</protein>
<name>A0A812K2R6_9DINO</name>
<dbReference type="InterPro" id="IPR036226">
    <property type="entry name" value="LipOase_C_sf"/>
</dbReference>
<gene>
    <name evidence="5" type="primary">ALOXE3</name>
    <name evidence="5" type="ORF">SNAT2548_LOCUS7972</name>
</gene>
<dbReference type="EMBL" id="CAJNDS010000569">
    <property type="protein sequence ID" value="CAE7219566.1"/>
    <property type="molecule type" value="Genomic_DNA"/>
</dbReference>
<keyword evidence="1" id="KW-0479">Metal-binding</keyword>
<dbReference type="PANTHER" id="PTHR11771">
    <property type="entry name" value="LIPOXYGENASE"/>
    <property type="match status" value="1"/>
</dbReference>
<evidence type="ECO:0000256" key="1">
    <source>
        <dbReference type="ARBA" id="ARBA00022723"/>
    </source>
</evidence>
<dbReference type="Proteomes" id="UP000604046">
    <property type="component" value="Unassembled WGS sequence"/>
</dbReference>
<dbReference type="GO" id="GO:0016702">
    <property type="term" value="F:oxidoreductase activity, acting on single donors with incorporation of molecular oxygen, incorporation of two atoms of oxygen"/>
    <property type="evidence" value="ECO:0007669"/>
    <property type="project" value="InterPro"/>
</dbReference>
<proteinExistence type="predicted"/>
<dbReference type="AlphaFoldDB" id="A0A812K2R6"/>
<feature type="domain" description="Lipoxygenase" evidence="4">
    <location>
        <begin position="307"/>
        <end position="603"/>
    </location>
</feature>
<dbReference type="GO" id="GO:0046872">
    <property type="term" value="F:metal ion binding"/>
    <property type="evidence" value="ECO:0007669"/>
    <property type="project" value="UniProtKB-KW"/>
</dbReference>
<evidence type="ECO:0000313" key="6">
    <source>
        <dbReference type="Proteomes" id="UP000604046"/>
    </source>
</evidence>